<dbReference type="AlphaFoldDB" id="A0A926D1Z5"/>
<dbReference type="InterPro" id="IPR051461">
    <property type="entry name" value="UPF0750_membrane"/>
</dbReference>
<feature type="transmembrane region" description="Helical" evidence="6">
    <location>
        <begin position="150"/>
        <end position="168"/>
    </location>
</feature>
<dbReference type="GO" id="GO:0005886">
    <property type="term" value="C:plasma membrane"/>
    <property type="evidence" value="ECO:0007669"/>
    <property type="project" value="UniProtKB-SubCell"/>
</dbReference>
<evidence type="ECO:0000256" key="3">
    <source>
        <dbReference type="ARBA" id="ARBA00022692"/>
    </source>
</evidence>
<keyword evidence="4 6" id="KW-1133">Transmembrane helix</keyword>
<dbReference type="Proteomes" id="UP000654279">
    <property type="component" value="Unassembled WGS sequence"/>
</dbReference>
<feature type="transmembrane region" description="Helical" evidence="6">
    <location>
        <begin position="109"/>
        <end position="129"/>
    </location>
</feature>
<keyword evidence="5 6" id="KW-0472">Membrane</keyword>
<keyword evidence="2" id="KW-1003">Cell membrane</keyword>
<comment type="caution">
    <text evidence="8">The sequence shown here is derived from an EMBL/GenBank/DDBJ whole genome shotgun (WGS) entry which is preliminary data.</text>
</comment>
<protein>
    <submittedName>
        <fullName evidence="8">YitT family protein</fullName>
    </submittedName>
</protein>
<evidence type="ECO:0000256" key="1">
    <source>
        <dbReference type="ARBA" id="ARBA00004651"/>
    </source>
</evidence>
<feature type="transmembrane region" description="Helical" evidence="6">
    <location>
        <begin position="12"/>
        <end position="32"/>
    </location>
</feature>
<dbReference type="PANTHER" id="PTHR33545:SF9">
    <property type="entry name" value="UPF0750 MEMBRANE PROTEIN YITE"/>
    <property type="match status" value="1"/>
</dbReference>
<feature type="domain" description="DUF2179" evidence="7">
    <location>
        <begin position="221"/>
        <end position="275"/>
    </location>
</feature>
<dbReference type="InterPro" id="IPR003740">
    <property type="entry name" value="YitT"/>
</dbReference>
<dbReference type="InterPro" id="IPR019264">
    <property type="entry name" value="DUF2179"/>
</dbReference>
<evidence type="ECO:0000259" key="7">
    <source>
        <dbReference type="Pfam" id="PF10035"/>
    </source>
</evidence>
<gene>
    <name evidence="8" type="ORF">H8699_11275</name>
</gene>
<comment type="subcellular location">
    <subcellularLocation>
        <location evidence="1">Cell membrane</location>
        <topology evidence="1">Multi-pass membrane protein</topology>
    </subcellularLocation>
</comment>
<dbReference type="PIRSF" id="PIRSF006483">
    <property type="entry name" value="Membrane_protein_YitT"/>
    <property type="match status" value="1"/>
</dbReference>
<dbReference type="Pfam" id="PF10035">
    <property type="entry name" value="DUF2179"/>
    <property type="match status" value="1"/>
</dbReference>
<dbReference type="PANTHER" id="PTHR33545">
    <property type="entry name" value="UPF0750 MEMBRANE PROTEIN YITT-RELATED"/>
    <property type="match status" value="1"/>
</dbReference>
<feature type="transmembrane region" description="Helical" evidence="6">
    <location>
        <begin position="79"/>
        <end position="97"/>
    </location>
</feature>
<feature type="transmembrane region" description="Helical" evidence="6">
    <location>
        <begin position="52"/>
        <end position="72"/>
    </location>
</feature>
<reference evidence="8" key="1">
    <citation type="submission" date="2020-08" db="EMBL/GenBank/DDBJ databases">
        <title>Genome public.</title>
        <authorList>
            <person name="Liu C."/>
            <person name="Sun Q."/>
        </authorList>
    </citation>
    <scope>NUCLEOTIDE SEQUENCE</scope>
    <source>
        <strain evidence="8">NSJ-44</strain>
    </source>
</reference>
<dbReference type="Pfam" id="PF02588">
    <property type="entry name" value="YitT_membrane"/>
    <property type="match status" value="1"/>
</dbReference>
<dbReference type="CDD" id="cd16380">
    <property type="entry name" value="YitT_C"/>
    <property type="match status" value="1"/>
</dbReference>
<dbReference type="InterPro" id="IPR015867">
    <property type="entry name" value="N-reg_PII/ATP_PRibTrfase_C"/>
</dbReference>
<accession>A0A926D1Z5</accession>
<evidence type="ECO:0000256" key="2">
    <source>
        <dbReference type="ARBA" id="ARBA00022475"/>
    </source>
</evidence>
<proteinExistence type="predicted"/>
<keyword evidence="3 6" id="KW-0812">Transmembrane</keyword>
<organism evidence="8 9">
    <name type="scientific">Luoshenia tenuis</name>
    <dbReference type="NCBI Taxonomy" id="2763654"/>
    <lineage>
        <taxon>Bacteria</taxon>
        <taxon>Bacillati</taxon>
        <taxon>Bacillota</taxon>
        <taxon>Clostridia</taxon>
        <taxon>Christensenellales</taxon>
        <taxon>Christensenellaceae</taxon>
        <taxon>Luoshenia</taxon>
    </lineage>
</organism>
<dbReference type="Gene3D" id="3.30.70.120">
    <property type="match status" value="1"/>
</dbReference>
<evidence type="ECO:0000256" key="5">
    <source>
        <dbReference type="ARBA" id="ARBA00023136"/>
    </source>
</evidence>
<evidence type="ECO:0000313" key="8">
    <source>
        <dbReference type="EMBL" id="MBC8530011.1"/>
    </source>
</evidence>
<keyword evidence="9" id="KW-1185">Reference proteome</keyword>
<evidence type="ECO:0000256" key="6">
    <source>
        <dbReference type="SAM" id="Phobius"/>
    </source>
</evidence>
<evidence type="ECO:0000313" key="9">
    <source>
        <dbReference type="Proteomes" id="UP000654279"/>
    </source>
</evidence>
<dbReference type="EMBL" id="JACRSO010000005">
    <property type="protein sequence ID" value="MBC8530011.1"/>
    <property type="molecule type" value="Genomic_DNA"/>
</dbReference>
<evidence type="ECO:0000256" key="4">
    <source>
        <dbReference type="ARBA" id="ARBA00022989"/>
    </source>
</evidence>
<name>A0A926D1Z5_9FIRM</name>
<sequence length="284" mass="30473">MKKQKKKTVLLDYVLLVVGAFIAGGALNLFLVPAKVVAGGATGLGTILYHTLGLQVGLVNILVNLPLFALGYREVGKELFWRSILATLLLSAATYLIPEVALSQNAMLSSVYGGAAMGLGLGLVMRGGATTGGSELAALLLHKLIPQLKVTGWIFVIDAVIILAAGIIFDAEMALYAILALFLTTKTIDLVQEGLDSGKVCYIISDQSRKIAQLLMEELERGVTLLSARGMYSGEEREVLLCAVTRMQLVRLKRIVTRVDPEAFVILSNAHEVLGEGFKPHVLK</sequence>
<dbReference type="RefSeq" id="WP_249285778.1">
    <property type="nucleotide sequence ID" value="NZ_JACRSO010000005.1"/>
</dbReference>